<reference evidence="3" key="1">
    <citation type="submission" date="2016-04" db="EMBL/GenBank/DDBJ databases">
        <title>Comparative genomics of biotechnologically important yeasts.</title>
        <authorList>
            <consortium name="DOE Joint Genome Institute"/>
            <person name="Riley R."/>
            <person name="Haridas S."/>
            <person name="Wolfe K.H."/>
            <person name="Lopes M.R."/>
            <person name="Hittinger C.T."/>
            <person name="Goker M."/>
            <person name="Salamov A."/>
            <person name="Wisecaver J."/>
            <person name="Long T.M."/>
            <person name="Aerts A.L."/>
            <person name="Barry K."/>
            <person name="Choi C."/>
            <person name="Clum A."/>
            <person name="Coughlan A.Y."/>
            <person name="Deshpande S."/>
            <person name="Douglass A.P."/>
            <person name="Hanson S.J."/>
            <person name="Klenk H.-P."/>
            <person name="Labutti K."/>
            <person name="Lapidus A."/>
            <person name="Lindquist E."/>
            <person name="Lipzen A."/>
            <person name="Meier-Kolthoff J.P."/>
            <person name="Ohm R.A."/>
            <person name="Otillar R.P."/>
            <person name="Pangilinan J."/>
            <person name="Peng Y."/>
            <person name="Rokas A."/>
            <person name="Rosa C.A."/>
            <person name="Scheuner C."/>
            <person name="Sibirny A.A."/>
            <person name="Slot J.C."/>
            <person name="Stielow J.B."/>
            <person name="Sun H."/>
            <person name="Kurtzman C.P."/>
            <person name="Blackwell M."/>
            <person name="Grigoriev I.V."/>
            <person name="Jeffries T.W."/>
        </authorList>
    </citation>
    <scope>NUCLEOTIDE SEQUENCE [LARGE SCALE GENOMIC DNA]</scope>
    <source>
        <strain evidence="3">NRRL YB-2248</strain>
    </source>
</reference>
<evidence type="ECO:0000256" key="1">
    <source>
        <dbReference type="SAM" id="MobiDB-lite"/>
    </source>
</evidence>
<sequence length="732" mass="81545">MDIHRCRFVDYTPETITSSCFSHQSNDLTKLTPKNLRLAVGRSDGTIEIFNPCNSTSKWLLETTINGGAGQSVEGLLWALQEDQESTPRLFSIGGSTYLTEWDLKTGFPTANQDCNAGVIWSFGINHSQSKIAVGCDDGSVVVIDIAGGKGVMEHETILQRQQSRVLSICWVGDDMIVGGCADGRIRCWNYSGEGKGRLIQTLRVDKAKTESTLIWSLVAIPTLGQLVSGDSTGSVKFWDLKNFVLYQSFTVHDADVLCLTVDATGTKVFTAGVDRNIYNFNLMKSGKNSRKWVNSSNRLLHANDVRTMCSYQSKNLDLLVSGGVSRIVTINSVENFQASVTNKLPVNPMHKNIIINEAKRLLIMWQGQQVKIWRLNQDQSKKLVCKLTLNDPENITSVAISQSGRYLAVSRPSTSKLFELIDADHGSKLQVVKVPSELFATLGARFVKFADDLNLILMVNFENEVYSVEFNVNDDEESEDDLSEFDDSQQPTQYEMSETTSKLNTFEHLHNYTNLEVSSDGKLSVLSKLDGTIEVLNLETKEATKILKLNEIPTALAFTSKGTIIVTTFDHKLFEFNISFSSSTTDEVSLQTTWSKTNSPNLPQQFITLSGQPYGIFENQGRFWVYGSNWVSFFDSNTNLTPISQQHQSTPQGKKRTRNGSASNGSDTTRKVKETLELSNGASNDKCYWFTNNYKSLLFVNKLSVDELVVVERPVDEMPSSPAFKLSKINV</sequence>
<dbReference type="Proteomes" id="UP000094801">
    <property type="component" value="Unassembled WGS sequence"/>
</dbReference>
<dbReference type="AlphaFoldDB" id="A0A1E4SZ17"/>
<dbReference type="GO" id="GO:0030686">
    <property type="term" value="C:90S preribosome"/>
    <property type="evidence" value="ECO:0007669"/>
    <property type="project" value="InterPro"/>
</dbReference>
<dbReference type="GO" id="GO:0003723">
    <property type="term" value="F:RNA binding"/>
    <property type="evidence" value="ECO:0007669"/>
    <property type="project" value="TreeGrafter"/>
</dbReference>
<dbReference type="InterPro" id="IPR001680">
    <property type="entry name" value="WD40_rpt"/>
</dbReference>
<feature type="compositionally biased region" description="Polar residues" evidence="1">
    <location>
        <begin position="643"/>
        <end position="653"/>
    </location>
</feature>
<dbReference type="PANTHER" id="PTHR44163">
    <property type="entry name" value="U3 SMALL NUCLEOLAR RNA-ASSOCIATED PROTEIN 4 HOMOLOG"/>
    <property type="match status" value="1"/>
</dbReference>
<feature type="region of interest" description="Disordered" evidence="1">
    <location>
        <begin position="643"/>
        <end position="673"/>
    </location>
</feature>
<dbReference type="GO" id="GO:0032040">
    <property type="term" value="C:small-subunit processome"/>
    <property type="evidence" value="ECO:0007669"/>
    <property type="project" value="TreeGrafter"/>
</dbReference>
<accession>A0A1E4SZ17</accession>
<dbReference type="STRING" id="983967.A0A1E4SZ17"/>
<dbReference type="OrthoDB" id="8883818at2759"/>
<dbReference type="Pfam" id="PF00400">
    <property type="entry name" value="WD40"/>
    <property type="match status" value="2"/>
</dbReference>
<dbReference type="SUPFAM" id="SSF75011">
    <property type="entry name" value="3-carboxy-cis,cis-mucoante lactonizing enzyme"/>
    <property type="match status" value="1"/>
</dbReference>
<protein>
    <submittedName>
        <fullName evidence="2">Uncharacterized protein</fullName>
    </submittedName>
</protein>
<proteinExistence type="predicted"/>
<dbReference type="PANTHER" id="PTHR44163:SF1">
    <property type="entry name" value="U3 SMALL NUCLEOLAR RNA-ASSOCIATED PROTEIN 4 HOMOLOG"/>
    <property type="match status" value="1"/>
</dbReference>
<dbReference type="Gene3D" id="2.130.10.10">
    <property type="entry name" value="YVTN repeat-like/Quinoprotein amine dehydrogenase"/>
    <property type="match status" value="3"/>
</dbReference>
<dbReference type="SMART" id="SM00320">
    <property type="entry name" value="WD40"/>
    <property type="match status" value="7"/>
</dbReference>
<dbReference type="EMBL" id="KV453855">
    <property type="protein sequence ID" value="ODV84702.1"/>
    <property type="molecule type" value="Genomic_DNA"/>
</dbReference>
<organism evidence="2 3">
    <name type="scientific">[Candida] arabinofermentans NRRL YB-2248</name>
    <dbReference type="NCBI Taxonomy" id="983967"/>
    <lineage>
        <taxon>Eukaryota</taxon>
        <taxon>Fungi</taxon>
        <taxon>Dikarya</taxon>
        <taxon>Ascomycota</taxon>
        <taxon>Saccharomycotina</taxon>
        <taxon>Pichiomycetes</taxon>
        <taxon>Pichiales</taxon>
        <taxon>Pichiaceae</taxon>
        <taxon>Ogataea</taxon>
        <taxon>Ogataea/Candida clade</taxon>
    </lineage>
</organism>
<dbReference type="GO" id="GO:0000462">
    <property type="term" value="P:maturation of SSU-rRNA from tricistronic rRNA transcript (SSU-rRNA, 5.8S rRNA, LSU-rRNA)"/>
    <property type="evidence" value="ECO:0007669"/>
    <property type="project" value="InterPro"/>
</dbReference>
<gene>
    <name evidence="2" type="ORF">CANARDRAFT_28856</name>
</gene>
<dbReference type="GO" id="GO:0034455">
    <property type="term" value="C:t-UTP complex"/>
    <property type="evidence" value="ECO:0007669"/>
    <property type="project" value="TreeGrafter"/>
</dbReference>
<evidence type="ECO:0000313" key="2">
    <source>
        <dbReference type="EMBL" id="ODV84702.1"/>
    </source>
</evidence>
<dbReference type="InterPro" id="IPR036322">
    <property type="entry name" value="WD40_repeat_dom_sf"/>
</dbReference>
<dbReference type="InterPro" id="IPR015943">
    <property type="entry name" value="WD40/YVTN_repeat-like_dom_sf"/>
</dbReference>
<keyword evidence="3" id="KW-1185">Reference proteome</keyword>
<evidence type="ECO:0000313" key="3">
    <source>
        <dbReference type="Proteomes" id="UP000094801"/>
    </source>
</evidence>
<dbReference type="InterPro" id="IPR046351">
    <property type="entry name" value="UTP4"/>
</dbReference>
<dbReference type="SUPFAM" id="SSF50978">
    <property type="entry name" value="WD40 repeat-like"/>
    <property type="match status" value="1"/>
</dbReference>
<name>A0A1E4SZ17_9ASCO</name>